<keyword evidence="2" id="KW-1185">Reference proteome</keyword>
<accession>A0A366MDB7</accession>
<dbReference type="Proteomes" id="UP000253099">
    <property type="component" value="Unassembled WGS sequence"/>
</dbReference>
<evidence type="ECO:0000313" key="1">
    <source>
        <dbReference type="EMBL" id="RBQ24175.1"/>
    </source>
</evidence>
<protein>
    <submittedName>
        <fullName evidence="1">Uncharacterized protein</fullName>
    </submittedName>
</protein>
<organism evidence="1 2">
    <name type="scientific">Candidatus Methanobinarius endosymbioticus</name>
    <dbReference type="NCBI Taxonomy" id="2006182"/>
    <lineage>
        <taxon>Archaea</taxon>
        <taxon>Methanobacteriati</taxon>
        <taxon>Methanobacteriota</taxon>
        <taxon>Methanomada group</taxon>
        <taxon>Methanobacteria</taxon>
        <taxon>Methanobacteriales</taxon>
        <taxon>Methanobacteriaceae</taxon>
        <taxon>Candidatus Methanobinarius</taxon>
    </lineage>
</organism>
<dbReference type="AlphaFoldDB" id="A0A366MDB7"/>
<proteinExistence type="predicted"/>
<reference evidence="1 2" key="1">
    <citation type="submission" date="2018-06" db="EMBL/GenBank/DDBJ databases">
        <title>Genomic insight into two independent archaeal endosymbiosis events.</title>
        <authorList>
            <person name="Lind A.E."/>
            <person name="Lewis W.H."/>
            <person name="Spang A."/>
            <person name="Guy L."/>
            <person name="Embley M.T."/>
            <person name="Ettema T.J.G."/>
        </authorList>
    </citation>
    <scope>NUCLEOTIDE SEQUENCE [LARGE SCALE GENOMIC DNA]</scope>
    <source>
        <strain evidence="1">NOE</strain>
    </source>
</reference>
<evidence type="ECO:0000313" key="2">
    <source>
        <dbReference type="Proteomes" id="UP000253099"/>
    </source>
</evidence>
<gene>
    <name evidence="1" type="ORF">ALNOE001_04220</name>
</gene>
<name>A0A366MDB7_9EURY</name>
<dbReference type="EMBL" id="NIZT01000009">
    <property type="protein sequence ID" value="RBQ24175.1"/>
    <property type="molecule type" value="Genomic_DNA"/>
</dbReference>
<sequence>MKIDNRAKLIIDIENNYLFDNKDLVVVLNDKRRFRYFK</sequence>
<comment type="caution">
    <text evidence="1">The sequence shown here is derived from an EMBL/GenBank/DDBJ whole genome shotgun (WGS) entry which is preliminary data.</text>
</comment>